<dbReference type="RefSeq" id="WP_236497695.1">
    <property type="nucleotide sequence ID" value="NZ_CP091244.1"/>
</dbReference>
<proteinExistence type="predicted"/>
<evidence type="ECO:0000313" key="2">
    <source>
        <dbReference type="Proteomes" id="UP001054801"/>
    </source>
</evidence>
<organism evidence="1 2">
    <name type="scientific">Thiothrix winogradskyi</name>
    <dbReference type="NCBI Taxonomy" id="96472"/>
    <lineage>
        <taxon>Bacteria</taxon>
        <taxon>Pseudomonadati</taxon>
        <taxon>Pseudomonadota</taxon>
        <taxon>Gammaproteobacteria</taxon>
        <taxon>Thiotrichales</taxon>
        <taxon>Thiotrichaceae</taxon>
        <taxon>Thiothrix</taxon>
    </lineage>
</organism>
<evidence type="ECO:0000313" key="1">
    <source>
        <dbReference type="EMBL" id="UJS23519.1"/>
    </source>
</evidence>
<protein>
    <submittedName>
        <fullName evidence="1">Uncharacterized protein</fullName>
    </submittedName>
</protein>
<name>A0ABY3SXB5_9GAMM</name>
<dbReference type="Proteomes" id="UP001054801">
    <property type="component" value="Chromosome"/>
</dbReference>
<sequence length="101" mass="11278">MKPNDNNLRPSVRPNSDNLTNITAKHRAAFGRLQDVCQQIEELKSVTWMLDETSTRLADWSKVVSSVSLVHRQVQELSCAIDRIHDDLDGLFSSRTNGGAA</sequence>
<keyword evidence="2" id="KW-1185">Reference proteome</keyword>
<reference evidence="1" key="1">
    <citation type="journal article" date="2022" name="Microorganisms">
        <title>Two New Species of Filamentous Sulfur Bacteria of the Genus Thiothrix, Thiothrix winogradskyi sp. nov. and 'Candidatus Thiothrix sulfatifontis' sp. nov.</title>
        <authorList>
            <person name="Ravin N.V."/>
            <person name="Rossetti S."/>
            <person name="Beletsky A.V."/>
            <person name="Kadnikov V.V."/>
            <person name="Rudenko T.S."/>
            <person name="Smolyakov D.D."/>
            <person name="Moskvitina M.I."/>
            <person name="Gureeva M.V."/>
            <person name="Mardanov A.V."/>
            <person name="Grabovich M.Y."/>
        </authorList>
    </citation>
    <scope>NUCLEOTIDE SEQUENCE</scope>
    <source>
        <strain evidence="1">CT3</strain>
    </source>
</reference>
<dbReference type="EMBL" id="CP091244">
    <property type="protein sequence ID" value="UJS23519.1"/>
    <property type="molecule type" value="Genomic_DNA"/>
</dbReference>
<gene>
    <name evidence="1" type="ORF">L2Y54_16440</name>
</gene>
<accession>A0ABY3SXB5</accession>